<keyword evidence="5" id="KW-0547">Nucleotide-binding</keyword>
<sequence>MIPNATVTSSSKFASHQTKKAAQLTREAFAELNALRLLNGHVNVTPLLGYFGAEEEWDSAGGFGGWDWADNGGAHQDGHNRVPSPTSLCLVFPYHPIDLNDALNYCRFHPSSFITTVPPYQTTGNTSNGNHTPQTSHHHLPPVVVQSVMHDILSALHHLHSHHILHRDIKPGNLYVTMKGRIQIGDFGLAKAITQQSTEESGDKACRSGDNVNATTGMCTLQYRPPEMLLGGSGHIALSNKESNGVNGALDMWSAGCVFAELSTLAGPLFPGQSVLDQLNRIFQLMGTPTEESWPGVSLLPDWNKVLFEATAGTGLVDIIQPEMMRLISSMISLDPLKRSSAQECQKDQWLRLFRDQCNGGEAFTKYAHQRVAATLIPSCLKVIDPIYYSTSNGDNQSSVPRGNTKDPFVFAKQRASKLACARQNFMRDTNTSKKDTSVERWTCEAKDNGLLKGLRMQRSTE</sequence>
<dbReference type="InParanoid" id="B8BQ94"/>
<keyword evidence="4" id="KW-0808">Transferase</keyword>
<dbReference type="PANTHER" id="PTHR24056">
    <property type="entry name" value="CELL DIVISION PROTEIN KINASE"/>
    <property type="match status" value="1"/>
</dbReference>
<evidence type="ECO:0000259" key="12">
    <source>
        <dbReference type="PROSITE" id="PS50011"/>
    </source>
</evidence>
<dbReference type="GeneID" id="7445634"/>
<dbReference type="GO" id="GO:0005634">
    <property type="term" value="C:nucleus"/>
    <property type="evidence" value="ECO:0000318"/>
    <property type="project" value="GO_Central"/>
</dbReference>
<dbReference type="SUPFAM" id="SSF56112">
    <property type="entry name" value="Protein kinase-like (PK-like)"/>
    <property type="match status" value="1"/>
</dbReference>
<dbReference type="GO" id="GO:0004693">
    <property type="term" value="F:cyclin-dependent protein serine/threonine kinase activity"/>
    <property type="evidence" value="ECO:0000318"/>
    <property type="project" value="GO_Central"/>
</dbReference>
<dbReference type="OMA" id="ASHTNIC"/>
<gene>
    <name evidence="13" type="ORF">THAPSDRAFT_1205</name>
</gene>
<dbReference type="Gene3D" id="1.10.510.10">
    <property type="entry name" value="Transferase(Phosphotransferase) domain 1"/>
    <property type="match status" value="1"/>
</dbReference>
<dbReference type="PANTHER" id="PTHR24056:SF254">
    <property type="entry name" value="CYCLIN-DEPENDENT KINASE 2"/>
    <property type="match status" value="1"/>
</dbReference>
<dbReference type="Proteomes" id="UP000001449">
    <property type="component" value="Chromosome 1"/>
</dbReference>
<comment type="similarity">
    <text evidence="1">Belongs to the protein kinase superfamily. CMGC Ser/Thr protein kinase family. CDC2/CDKX subfamily.</text>
</comment>
<dbReference type="Pfam" id="PF00069">
    <property type="entry name" value="Pkinase"/>
    <property type="match status" value="1"/>
</dbReference>
<organism evidence="13 14">
    <name type="scientific">Thalassiosira pseudonana</name>
    <name type="common">Marine diatom</name>
    <name type="synonym">Cyclotella nana</name>
    <dbReference type="NCBI Taxonomy" id="35128"/>
    <lineage>
        <taxon>Eukaryota</taxon>
        <taxon>Sar</taxon>
        <taxon>Stramenopiles</taxon>
        <taxon>Ochrophyta</taxon>
        <taxon>Bacillariophyta</taxon>
        <taxon>Coscinodiscophyceae</taxon>
        <taxon>Thalassiosirophycidae</taxon>
        <taxon>Thalassiosirales</taxon>
        <taxon>Thalassiosiraceae</taxon>
        <taxon>Thalassiosira</taxon>
    </lineage>
</organism>
<proteinExistence type="inferred from homology"/>
<dbReference type="GO" id="GO:0000082">
    <property type="term" value="P:G1/S transition of mitotic cell cycle"/>
    <property type="evidence" value="ECO:0000318"/>
    <property type="project" value="GO_Central"/>
</dbReference>
<dbReference type="PaxDb" id="35128-Thaps1205"/>
<dbReference type="EC" id="2.7.11.22" evidence="2"/>
<evidence type="ECO:0000256" key="10">
    <source>
        <dbReference type="ARBA" id="ARBA00041902"/>
    </source>
</evidence>
<accession>B8BQ94</accession>
<dbReference type="GO" id="GO:0030332">
    <property type="term" value="F:cyclin binding"/>
    <property type="evidence" value="ECO:0000318"/>
    <property type="project" value="GO_Central"/>
</dbReference>
<evidence type="ECO:0000256" key="4">
    <source>
        <dbReference type="ARBA" id="ARBA00022679"/>
    </source>
</evidence>
<evidence type="ECO:0000256" key="8">
    <source>
        <dbReference type="ARBA" id="ARBA00038543"/>
    </source>
</evidence>
<dbReference type="GO" id="GO:0010389">
    <property type="term" value="P:regulation of G2/M transition of mitotic cell cycle"/>
    <property type="evidence" value="ECO:0000318"/>
    <property type="project" value="GO_Central"/>
</dbReference>
<dbReference type="EMBL" id="CM000638">
    <property type="protein sequence ID" value="EED95743.1"/>
    <property type="molecule type" value="Genomic_DNA"/>
</dbReference>
<evidence type="ECO:0000256" key="11">
    <source>
        <dbReference type="ARBA" id="ARBA00042858"/>
    </source>
</evidence>
<dbReference type="InterPro" id="IPR011009">
    <property type="entry name" value="Kinase-like_dom_sf"/>
</dbReference>
<dbReference type="eggNOG" id="KOG0662">
    <property type="taxonomic scope" value="Eukaryota"/>
</dbReference>
<dbReference type="InterPro" id="IPR000719">
    <property type="entry name" value="Prot_kinase_dom"/>
</dbReference>
<evidence type="ECO:0000256" key="7">
    <source>
        <dbReference type="ARBA" id="ARBA00022840"/>
    </source>
</evidence>
<evidence type="ECO:0000313" key="13">
    <source>
        <dbReference type="EMBL" id="EED95743.1"/>
    </source>
</evidence>
<evidence type="ECO:0000256" key="1">
    <source>
        <dbReference type="ARBA" id="ARBA00006485"/>
    </source>
</evidence>
<feature type="domain" description="Protein kinase" evidence="12">
    <location>
        <begin position="1"/>
        <end position="351"/>
    </location>
</feature>
<reference evidence="13 14" key="2">
    <citation type="journal article" date="2008" name="Nature">
        <title>The Phaeodactylum genome reveals the evolutionary history of diatom genomes.</title>
        <authorList>
            <person name="Bowler C."/>
            <person name="Allen A.E."/>
            <person name="Badger J.H."/>
            <person name="Grimwood J."/>
            <person name="Jabbari K."/>
            <person name="Kuo A."/>
            <person name="Maheswari U."/>
            <person name="Martens C."/>
            <person name="Maumus F."/>
            <person name="Otillar R.P."/>
            <person name="Rayko E."/>
            <person name="Salamov A."/>
            <person name="Vandepoele K."/>
            <person name="Beszteri B."/>
            <person name="Gruber A."/>
            <person name="Heijde M."/>
            <person name="Katinka M."/>
            <person name="Mock T."/>
            <person name="Valentin K."/>
            <person name="Verret F."/>
            <person name="Berges J.A."/>
            <person name="Brownlee C."/>
            <person name="Cadoret J.P."/>
            <person name="Chiovitti A."/>
            <person name="Choi C.J."/>
            <person name="Coesel S."/>
            <person name="De Martino A."/>
            <person name="Detter J.C."/>
            <person name="Durkin C."/>
            <person name="Falciatore A."/>
            <person name="Fournet J."/>
            <person name="Haruta M."/>
            <person name="Huysman M.J."/>
            <person name="Jenkins B.D."/>
            <person name="Jiroutova K."/>
            <person name="Jorgensen R.E."/>
            <person name="Joubert Y."/>
            <person name="Kaplan A."/>
            <person name="Kroger N."/>
            <person name="Kroth P.G."/>
            <person name="La Roche J."/>
            <person name="Lindquist E."/>
            <person name="Lommer M."/>
            <person name="Martin-Jezequel V."/>
            <person name="Lopez P.J."/>
            <person name="Lucas S."/>
            <person name="Mangogna M."/>
            <person name="McGinnis K."/>
            <person name="Medlin L.K."/>
            <person name="Montsant A."/>
            <person name="Oudot-Le Secq M.P."/>
            <person name="Napoli C."/>
            <person name="Obornik M."/>
            <person name="Parker M.S."/>
            <person name="Petit J.L."/>
            <person name="Porcel B.M."/>
            <person name="Poulsen N."/>
            <person name="Robison M."/>
            <person name="Rychlewski L."/>
            <person name="Rynearson T.A."/>
            <person name="Schmutz J."/>
            <person name="Shapiro H."/>
            <person name="Siaut M."/>
            <person name="Stanley M."/>
            <person name="Sussman M.R."/>
            <person name="Taylor A.R."/>
            <person name="Vardi A."/>
            <person name="von Dassow P."/>
            <person name="Vyverman W."/>
            <person name="Willis A."/>
            <person name="Wyrwicz L.S."/>
            <person name="Rokhsar D.S."/>
            <person name="Weissenbach J."/>
            <person name="Armbrust E.V."/>
            <person name="Green B.R."/>
            <person name="Van de Peer Y."/>
            <person name="Grigoriev I.V."/>
        </authorList>
    </citation>
    <scope>NUCLEOTIDE SEQUENCE [LARGE SCALE GENOMIC DNA]</scope>
    <source>
        <strain evidence="13 14">CCMP1335</strain>
    </source>
</reference>
<dbReference type="SMART" id="SM00220">
    <property type="entry name" value="S_TKc"/>
    <property type="match status" value="1"/>
</dbReference>
<evidence type="ECO:0000256" key="6">
    <source>
        <dbReference type="ARBA" id="ARBA00022777"/>
    </source>
</evidence>
<dbReference type="GO" id="GO:0007165">
    <property type="term" value="P:signal transduction"/>
    <property type="evidence" value="ECO:0000318"/>
    <property type="project" value="GO_Central"/>
</dbReference>
<dbReference type="AlphaFoldDB" id="B8BQ94"/>
<reference evidence="13 14" key="1">
    <citation type="journal article" date="2004" name="Science">
        <title>The genome of the diatom Thalassiosira pseudonana: ecology, evolution, and metabolism.</title>
        <authorList>
            <person name="Armbrust E.V."/>
            <person name="Berges J.A."/>
            <person name="Bowler C."/>
            <person name="Green B.R."/>
            <person name="Martinez D."/>
            <person name="Putnam N.H."/>
            <person name="Zhou S."/>
            <person name="Allen A.E."/>
            <person name="Apt K.E."/>
            <person name="Bechner M."/>
            <person name="Brzezinski M.A."/>
            <person name="Chaal B.K."/>
            <person name="Chiovitti A."/>
            <person name="Davis A.K."/>
            <person name="Demarest M.S."/>
            <person name="Detter J.C."/>
            <person name="Glavina T."/>
            <person name="Goodstein D."/>
            <person name="Hadi M.Z."/>
            <person name="Hellsten U."/>
            <person name="Hildebrand M."/>
            <person name="Jenkins B.D."/>
            <person name="Jurka J."/>
            <person name="Kapitonov V.V."/>
            <person name="Kroger N."/>
            <person name="Lau W.W."/>
            <person name="Lane T.W."/>
            <person name="Larimer F.W."/>
            <person name="Lippmeier J.C."/>
            <person name="Lucas S."/>
            <person name="Medina M."/>
            <person name="Montsant A."/>
            <person name="Obornik M."/>
            <person name="Parker M.S."/>
            <person name="Palenik B."/>
            <person name="Pazour G.J."/>
            <person name="Richardson P.M."/>
            <person name="Rynearson T.A."/>
            <person name="Saito M.A."/>
            <person name="Schwartz D.C."/>
            <person name="Thamatrakoln K."/>
            <person name="Valentin K."/>
            <person name="Vardi A."/>
            <person name="Wilkerson F.P."/>
            <person name="Rokhsar D.S."/>
        </authorList>
    </citation>
    <scope>NUCLEOTIDE SEQUENCE [LARGE SCALE GENOMIC DNA]</scope>
    <source>
        <strain evidence="13 14">CCMP1335</strain>
    </source>
</reference>
<dbReference type="GO" id="GO:0000307">
    <property type="term" value="C:cyclin-dependent protein kinase holoenzyme complex"/>
    <property type="evidence" value="ECO:0000318"/>
    <property type="project" value="GO_Central"/>
</dbReference>
<dbReference type="InterPro" id="IPR050108">
    <property type="entry name" value="CDK"/>
</dbReference>
<dbReference type="STRING" id="35128.B8BQ94"/>
<keyword evidence="3" id="KW-0723">Serine/threonine-protein kinase</keyword>
<evidence type="ECO:0000256" key="9">
    <source>
        <dbReference type="ARBA" id="ARBA00039612"/>
    </source>
</evidence>
<dbReference type="RefSeq" id="XP_002286102.1">
    <property type="nucleotide sequence ID" value="XM_002286066.1"/>
</dbReference>
<dbReference type="PROSITE" id="PS00108">
    <property type="entry name" value="PROTEIN_KINASE_ST"/>
    <property type="match status" value="1"/>
</dbReference>
<dbReference type="GO" id="GO:0010468">
    <property type="term" value="P:regulation of gene expression"/>
    <property type="evidence" value="ECO:0000318"/>
    <property type="project" value="GO_Central"/>
</dbReference>
<comment type="subunit">
    <text evidence="8">May form a complex composed of at least the catalytic subunit CRK2 and a cyclin.</text>
</comment>
<protein>
    <recommendedName>
        <fullName evidence="9">Cyclin-dependent kinase 2 homolog</fullName>
        <ecNumber evidence="2">2.7.11.22</ecNumber>
    </recommendedName>
    <alternativeName>
        <fullName evidence="10">Cell division control protein 2 homolog</fullName>
    </alternativeName>
    <alternativeName>
        <fullName evidence="11">cdc2-related kinase 2</fullName>
    </alternativeName>
</protein>
<dbReference type="PROSITE" id="PS50011">
    <property type="entry name" value="PROTEIN_KINASE_DOM"/>
    <property type="match status" value="1"/>
</dbReference>
<keyword evidence="6" id="KW-0418">Kinase</keyword>
<keyword evidence="14" id="KW-1185">Reference proteome</keyword>
<evidence type="ECO:0000256" key="3">
    <source>
        <dbReference type="ARBA" id="ARBA00022527"/>
    </source>
</evidence>
<evidence type="ECO:0000256" key="5">
    <source>
        <dbReference type="ARBA" id="ARBA00022741"/>
    </source>
</evidence>
<name>B8BQ94_THAPS</name>
<evidence type="ECO:0000256" key="2">
    <source>
        <dbReference type="ARBA" id="ARBA00012425"/>
    </source>
</evidence>
<evidence type="ECO:0000313" key="14">
    <source>
        <dbReference type="Proteomes" id="UP000001449"/>
    </source>
</evidence>
<dbReference type="GO" id="GO:0005524">
    <property type="term" value="F:ATP binding"/>
    <property type="evidence" value="ECO:0007669"/>
    <property type="project" value="UniProtKB-KW"/>
</dbReference>
<dbReference type="HOGENOM" id="CLU_592515_0_0_1"/>
<dbReference type="KEGG" id="tps:THAPSDRAFT_1205"/>
<dbReference type="GO" id="GO:0005737">
    <property type="term" value="C:cytoplasm"/>
    <property type="evidence" value="ECO:0000318"/>
    <property type="project" value="GO_Central"/>
</dbReference>
<dbReference type="InterPro" id="IPR008271">
    <property type="entry name" value="Ser/Thr_kinase_AS"/>
</dbReference>
<keyword evidence="7" id="KW-0067">ATP-binding</keyword>